<dbReference type="RefSeq" id="WP_281931207.1">
    <property type="nucleotide sequence ID" value="NZ_AP027142.1"/>
</dbReference>
<evidence type="ECO:0000313" key="1">
    <source>
        <dbReference type="EMBL" id="BDV33708.1"/>
    </source>
</evidence>
<gene>
    <name evidence="1" type="ORF">SS37A_12370</name>
</gene>
<evidence type="ECO:0000313" key="2">
    <source>
        <dbReference type="Proteomes" id="UP001317629"/>
    </source>
</evidence>
<accession>A0ABM8E6X4</accession>
<name>A0ABM8E6X4_9HYPH</name>
<organism evidence="1 2">
    <name type="scientific">Methylocystis iwaonis</name>
    <dbReference type="NCBI Taxonomy" id="2885079"/>
    <lineage>
        <taxon>Bacteria</taxon>
        <taxon>Pseudomonadati</taxon>
        <taxon>Pseudomonadota</taxon>
        <taxon>Alphaproteobacteria</taxon>
        <taxon>Hyphomicrobiales</taxon>
        <taxon>Methylocystaceae</taxon>
        <taxon>Methylocystis</taxon>
    </lineage>
</organism>
<keyword evidence="2" id="KW-1185">Reference proteome</keyword>
<dbReference type="Proteomes" id="UP001317629">
    <property type="component" value="Chromosome"/>
</dbReference>
<sequence length="112" mass="11601">MGNAYTATSLSGPDVKGIAVCWSGSRCLTDDKAKTESNATTIRPDSVVVLNIAFCCKVSGTALPSKGSADVQIQVRKSSDGKSFGPWESVSVGWEFAVMGGNSGVHAKLLTC</sequence>
<dbReference type="EMBL" id="AP027142">
    <property type="protein sequence ID" value="BDV33708.1"/>
    <property type="molecule type" value="Genomic_DNA"/>
</dbReference>
<proteinExistence type="predicted"/>
<reference evidence="1 2" key="1">
    <citation type="journal article" date="2023" name="Int. J. Syst. Evol. Microbiol.">
        <title>Methylocystis iwaonis sp. nov., a type II methane-oxidizing bacterium from surface soil of a rice paddy field in Japan, and emended description of the genus Methylocystis (ex Whittenbury et al. 1970) Bowman et al. 1993.</title>
        <authorList>
            <person name="Kaise H."/>
            <person name="Sawadogo J.B."/>
            <person name="Alam M.S."/>
            <person name="Ueno C."/>
            <person name="Dianou D."/>
            <person name="Shinjo R."/>
            <person name="Asakawa S."/>
        </authorList>
    </citation>
    <scope>NUCLEOTIDE SEQUENCE [LARGE SCALE GENOMIC DNA]</scope>
    <source>
        <strain evidence="1 2">SS37A-Re</strain>
    </source>
</reference>
<protein>
    <submittedName>
        <fullName evidence="1">Uncharacterized protein</fullName>
    </submittedName>
</protein>